<protein>
    <submittedName>
        <fullName evidence="1">GNAT family N-acetyltransferase</fullName>
    </submittedName>
</protein>
<gene>
    <name evidence="1" type="ORF">GNF81_19675</name>
</gene>
<dbReference type="Proteomes" id="UP001289066">
    <property type="component" value="Unassembled WGS sequence"/>
</dbReference>
<name>A0AAW9J2F2_CLOPF</name>
<feature type="non-terminal residue" evidence="1">
    <location>
        <position position="69"/>
    </location>
</feature>
<organism evidence="1 2">
    <name type="scientific">Clostridium perfringens</name>
    <dbReference type="NCBI Taxonomy" id="1502"/>
    <lineage>
        <taxon>Bacteria</taxon>
        <taxon>Bacillati</taxon>
        <taxon>Bacillota</taxon>
        <taxon>Clostridia</taxon>
        <taxon>Eubacteriales</taxon>
        <taxon>Clostridiaceae</taxon>
        <taxon>Clostridium</taxon>
    </lineage>
</organism>
<evidence type="ECO:0000313" key="1">
    <source>
        <dbReference type="EMBL" id="MDZ5034911.1"/>
    </source>
</evidence>
<accession>A0AAW9J2F2</accession>
<comment type="caution">
    <text evidence="1">The sequence shown here is derived from an EMBL/GenBank/DDBJ whole genome shotgun (WGS) entry which is preliminary data.</text>
</comment>
<reference evidence="1" key="1">
    <citation type="submission" date="2019-11" db="EMBL/GenBank/DDBJ databases">
        <title>Characterization of Clostridium perfringens isolates from swine manure treated agricultural soils.</title>
        <authorList>
            <person name="Wushke S.T."/>
        </authorList>
    </citation>
    <scope>NUCLEOTIDE SEQUENCE</scope>
    <source>
        <strain evidence="1">X15</strain>
    </source>
</reference>
<proteinExistence type="predicted"/>
<dbReference type="AlphaFoldDB" id="A0AAW9J2F2"/>
<dbReference type="EMBL" id="WNVG01001053">
    <property type="protein sequence ID" value="MDZ5034911.1"/>
    <property type="molecule type" value="Genomic_DNA"/>
</dbReference>
<sequence length="69" mass="7795">MEFLIRPIDIGDGKGINALRRMPGVFENILGIPSERVKRNEDFIVNMDGNQHQFVAITKNKNGEEQIIG</sequence>
<evidence type="ECO:0000313" key="2">
    <source>
        <dbReference type="Proteomes" id="UP001289066"/>
    </source>
</evidence>